<keyword evidence="7" id="KW-0436">Ligase</keyword>
<dbReference type="InterPro" id="IPR007016">
    <property type="entry name" value="O-antigen_ligase-rel_domated"/>
</dbReference>
<feature type="transmembrane region" description="Helical" evidence="5">
    <location>
        <begin position="280"/>
        <end position="310"/>
    </location>
</feature>
<dbReference type="GO" id="GO:0016874">
    <property type="term" value="F:ligase activity"/>
    <property type="evidence" value="ECO:0007669"/>
    <property type="project" value="UniProtKB-KW"/>
</dbReference>
<evidence type="ECO:0000259" key="6">
    <source>
        <dbReference type="Pfam" id="PF04932"/>
    </source>
</evidence>
<sequence>MSPTIIFAPITPPAPSLWARLESRTWVRVVFIVAGFCAPAVAILYPDTLPMVLGIALVVTGLLYAPWNELTAFSVLLGATFLLPANLVIGPLGQAGRPCMLIAAIMFMYWSFDRIVPGGESDRRRQPIRVLAILVVMGVLASYGLAQIRGMTTIEANGADAGLMVQISVLGLLLFSADVPGTANVVRRILARIVAGAAFLSTAGILQYFQIIDLSGAIRLPGLKVHTSNSDFIVERDGLYRVAGTATHPIEYGVVLSLVLPLALHFALKAPKGKRFWPWLAVAVIAAGIPLAVSRSAVLATMVALGVYFLTTKLRVLLNLLPLAVLGLIAVQAATPGVLGGILQLFRAVDDDPSIHGRTADYEIVFRYWAEYPLFGLGPGTFVPKLYIVLDNEYLYELVTLGATGLIVRVALFWCGYVFARRVSRFAADPADRDLGQALAGAIAAAAVAAATFDAFGFTIMLVVTHVLIGLSGALWRTTVRDPALGISRYRHLPVGNPT</sequence>
<keyword evidence="2 5" id="KW-0812">Transmembrane</keyword>
<gene>
    <name evidence="7" type="ORF">GPZ80_05355</name>
</gene>
<feature type="transmembrane region" description="Helical" evidence="5">
    <location>
        <begin position="26"/>
        <end position="45"/>
    </location>
</feature>
<feature type="transmembrane region" description="Helical" evidence="5">
    <location>
        <begin position="128"/>
        <end position="146"/>
    </location>
</feature>
<keyword evidence="3 5" id="KW-1133">Transmembrane helix</keyword>
<organism evidence="7 8">
    <name type="scientific">Actinokineospora xionganensis</name>
    <dbReference type="NCBI Taxonomy" id="2684470"/>
    <lineage>
        <taxon>Bacteria</taxon>
        <taxon>Bacillati</taxon>
        <taxon>Actinomycetota</taxon>
        <taxon>Actinomycetes</taxon>
        <taxon>Pseudonocardiales</taxon>
        <taxon>Pseudonocardiaceae</taxon>
        <taxon>Actinokineospora</taxon>
    </lineage>
</organism>
<feature type="transmembrane region" description="Helical" evidence="5">
    <location>
        <begin position="189"/>
        <end position="209"/>
    </location>
</feature>
<evidence type="ECO:0000256" key="1">
    <source>
        <dbReference type="ARBA" id="ARBA00004141"/>
    </source>
</evidence>
<feature type="transmembrane region" description="Helical" evidence="5">
    <location>
        <begin position="394"/>
        <end position="419"/>
    </location>
</feature>
<feature type="transmembrane region" description="Helical" evidence="5">
    <location>
        <begin position="72"/>
        <end position="89"/>
    </location>
</feature>
<protein>
    <submittedName>
        <fullName evidence="7">O-antigen ligase family protein</fullName>
    </submittedName>
</protein>
<evidence type="ECO:0000256" key="5">
    <source>
        <dbReference type="SAM" id="Phobius"/>
    </source>
</evidence>
<dbReference type="Pfam" id="PF04932">
    <property type="entry name" value="Wzy_C"/>
    <property type="match status" value="1"/>
</dbReference>
<reference evidence="7 8" key="1">
    <citation type="submission" date="2020-06" db="EMBL/GenBank/DDBJ databases">
        <title>Actinokineospora xiongansis sp. nov., isolated from soil of Baiyangdian.</title>
        <authorList>
            <person name="Zhang X."/>
        </authorList>
    </citation>
    <scope>NUCLEOTIDE SEQUENCE [LARGE SCALE GENOMIC DNA]</scope>
    <source>
        <strain evidence="7 8">HBU206404</strain>
    </source>
</reference>
<feature type="transmembrane region" description="Helical" evidence="5">
    <location>
        <begin position="95"/>
        <end position="116"/>
    </location>
</feature>
<dbReference type="RefSeq" id="WP_187218635.1">
    <property type="nucleotide sequence ID" value="NZ_JABVED010000002.1"/>
</dbReference>
<feature type="transmembrane region" description="Helical" evidence="5">
    <location>
        <begin position="316"/>
        <end position="339"/>
    </location>
</feature>
<keyword evidence="4 5" id="KW-0472">Membrane</keyword>
<dbReference type="PANTHER" id="PTHR37422:SF13">
    <property type="entry name" value="LIPOPOLYSACCHARIDE BIOSYNTHESIS PROTEIN PA4999-RELATED"/>
    <property type="match status" value="1"/>
</dbReference>
<name>A0ABR7L253_9PSEU</name>
<evidence type="ECO:0000313" key="8">
    <source>
        <dbReference type="Proteomes" id="UP000734823"/>
    </source>
</evidence>
<feature type="transmembrane region" description="Helical" evidence="5">
    <location>
        <begin position="51"/>
        <end position="67"/>
    </location>
</feature>
<evidence type="ECO:0000313" key="7">
    <source>
        <dbReference type="EMBL" id="MBC6446603.1"/>
    </source>
</evidence>
<evidence type="ECO:0000256" key="2">
    <source>
        <dbReference type="ARBA" id="ARBA00022692"/>
    </source>
</evidence>
<feature type="transmembrane region" description="Helical" evidence="5">
    <location>
        <begin position="250"/>
        <end position="268"/>
    </location>
</feature>
<comment type="caution">
    <text evidence="7">The sequence shown here is derived from an EMBL/GenBank/DDBJ whole genome shotgun (WGS) entry which is preliminary data.</text>
</comment>
<accession>A0ABR7L253</accession>
<feature type="domain" description="O-antigen ligase-related" evidence="6">
    <location>
        <begin position="281"/>
        <end position="402"/>
    </location>
</feature>
<feature type="transmembrane region" description="Helical" evidence="5">
    <location>
        <begin position="439"/>
        <end position="471"/>
    </location>
</feature>
<dbReference type="InterPro" id="IPR051533">
    <property type="entry name" value="WaaL-like"/>
</dbReference>
<feature type="transmembrane region" description="Helical" evidence="5">
    <location>
        <begin position="158"/>
        <end position="177"/>
    </location>
</feature>
<evidence type="ECO:0000256" key="3">
    <source>
        <dbReference type="ARBA" id="ARBA00022989"/>
    </source>
</evidence>
<comment type="subcellular location">
    <subcellularLocation>
        <location evidence="1">Membrane</location>
        <topology evidence="1">Multi-pass membrane protein</topology>
    </subcellularLocation>
</comment>
<dbReference type="PANTHER" id="PTHR37422">
    <property type="entry name" value="TEICHURONIC ACID BIOSYNTHESIS PROTEIN TUAE"/>
    <property type="match status" value="1"/>
</dbReference>
<dbReference type="Proteomes" id="UP000734823">
    <property type="component" value="Unassembled WGS sequence"/>
</dbReference>
<dbReference type="EMBL" id="JABVED010000002">
    <property type="protein sequence ID" value="MBC6446603.1"/>
    <property type="molecule type" value="Genomic_DNA"/>
</dbReference>
<keyword evidence="8" id="KW-1185">Reference proteome</keyword>
<evidence type="ECO:0000256" key="4">
    <source>
        <dbReference type="ARBA" id="ARBA00023136"/>
    </source>
</evidence>
<proteinExistence type="predicted"/>